<dbReference type="InterPro" id="IPR027417">
    <property type="entry name" value="P-loop_NTPase"/>
</dbReference>
<dbReference type="GeneID" id="87842730"/>
<dbReference type="RefSeq" id="XP_062654391.1">
    <property type="nucleotide sequence ID" value="XM_062805782.1"/>
</dbReference>
<dbReference type="InterPro" id="IPR056884">
    <property type="entry name" value="NPHP3-like_N"/>
</dbReference>
<organism evidence="4 5">
    <name type="scientific">Chaetomium fimeti</name>
    <dbReference type="NCBI Taxonomy" id="1854472"/>
    <lineage>
        <taxon>Eukaryota</taxon>
        <taxon>Fungi</taxon>
        <taxon>Dikarya</taxon>
        <taxon>Ascomycota</taxon>
        <taxon>Pezizomycotina</taxon>
        <taxon>Sordariomycetes</taxon>
        <taxon>Sordariomycetidae</taxon>
        <taxon>Sordariales</taxon>
        <taxon>Chaetomiaceae</taxon>
        <taxon>Chaetomium</taxon>
    </lineage>
</organism>
<sequence length="424" mass="47958">MKAALQTLKVIWNQKVTEELEKELSSVEQSLHLHATVSVKIKLEKGAIQLNDALATLDARTKSLLTSKSFLANFSQLNAHCEEILERQSRTDQLATSRHHELLASLNTVRGEPYTRGFSEWRLKHEQGNLIQDQILASLWFPLMPDREESILSAYHETFEWPGSGKSTLMKFISRHPTTKHLLQEWAGGEDLVIAGFFFHYMGSGLQKSELGAFRGLLYHILSQRRDLIQVAFPERFRALSLSKDWPVPFEPTVIELKTALHTVIQDAPSTHLFLLVDGLDEYNADSAHLEGLVTTLRSLSTSPNVKVLLSSRPWIVFERAFANCPRLQVHDLTRPDIARFVTDKFRQHQRLWDLMPGYERAKESLVIEVVNASCGVFLWVRLAVHSDPSTLPHPGGTSSLTRGMQHQGWPSQPGTAPQIIGVR</sequence>
<dbReference type="EMBL" id="JAUEPN010000011">
    <property type="protein sequence ID" value="KAK3290877.1"/>
    <property type="molecule type" value="Genomic_DNA"/>
</dbReference>
<gene>
    <name evidence="4" type="ORF">B0H64DRAFT_427413</name>
</gene>
<reference evidence="4" key="2">
    <citation type="submission" date="2023-06" db="EMBL/GenBank/DDBJ databases">
        <authorList>
            <consortium name="Lawrence Berkeley National Laboratory"/>
            <person name="Haridas S."/>
            <person name="Hensen N."/>
            <person name="Bonometti L."/>
            <person name="Westerberg I."/>
            <person name="Brannstrom I.O."/>
            <person name="Guillou S."/>
            <person name="Cros-Aarteil S."/>
            <person name="Calhoun S."/>
            <person name="Kuo A."/>
            <person name="Mondo S."/>
            <person name="Pangilinan J."/>
            <person name="Riley R."/>
            <person name="Labutti K."/>
            <person name="Andreopoulos B."/>
            <person name="Lipzen A."/>
            <person name="Chen C."/>
            <person name="Yanf M."/>
            <person name="Daum C."/>
            <person name="Ng V."/>
            <person name="Clum A."/>
            <person name="Steindorff A."/>
            <person name="Ohm R."/>
            <person name="Martin F."/>
            <person name="Silar P."/>
            <person name="Natvig D."/>
            <person name="Lalanne C."/>
            <person name="Gautier V."/>
            <person name="Ament-Velasquez S.L."/>
            <person name="Kruys A."/>
            <person name="Hutchinson M.I."/>
            <person name="Powell A.J."/>
            <person name="Barry K."/>
            <person name="Miller A.N."/>
            <person name="Grigoriev I.V."/>
            <person name="Debuchy R."/>
            <person name="Gladieux P."/>
            <person name="Thoren M.H."/>
            <person name="Johannesson H."/>
        </authorList>
    </citation>
    <scope>NUCLEOTIDE SEQUENCE</scope>
    <source>
        <strain evidence="4">CBS 168.71</strain>
    </source>
</reference>
<keyword evidence="1" id="KW-0677">Repeat</keyword>
<dbReference type="SUPFAM" id="SSF52540">
    <property type="entry name" value="P-loop containing nucleoside triphosphate hydrolases"/>
    <property type="match status" value="1"/>
</dbReference>
<proteinExistence type="predicted"/>
<feature type="region of interest" description="Disordered" evidence="2">
    <location>
        <begin position="391"/>
        <end position="424"/>
    </location>
</feature>
<dbReference type="PANTHER" id="PTHR10039">
    <property type="entry name" value="AMELOGENIN"/>
    <property type="match status" value="1"/>
</dbReference>
<evidence type="ECO:0000256" key="1">
    <source>
        <dbReference type="ARBA" id="ARBA00022737"/>
    </source>
</evidence>
<feature type="compositionally biased region" description="Polar residues" evidence="2">
    <location>
        <begin position="397"/>
        <end position="416"/>
    </location>
</feature>
<dbReference type="Pfam" id="PF24883">
    <property type="entry name" value="NPHP3_N"/>
    <property type="match status" value="1"/>
</dbReference>
<protein>
    <recommendedName>
        <fullName evidence="3">Nephrocystin 3-like N-terminal domain-containing protein</fullName>
    </recommendedName>
</protein>
<evidence type="ECO:0000313" key="4">
    <source>
        <dbReference type="EMBL" id="KAK3290877.1"/>
    </source>
</evidence>
<evidence type="ECO:0000256" key="2">
    <source>
        <dbReference type="SAM" id="MobiDB-lite"/>
    </source>
</evidence>
<dbReference type="Gene3D" id="3.40.50.300">
    <property type="entry name" value="P-loop containing nucleotide triphosphate hydrolases"/>
    <property type="match status" value="1"/>
</dbReference>
<evidence type="ECO:0000313" key="5">
    <source>
        <dbReference type="Proteomes" id="UP001278766"/>
    </source>
</evidence>
<keyword evidence="5" id="KW-1185">Reference proteome</keyword>
<dbReference type="PANTHER" id="PTHR10039:SF5">
    <property type="entry name" value="NACHT DOMAIN-CONTAINING PROTEIN"/>
    <property type="match status" value="1"/>
</dbReference>
<dbReference type="AlphaFoldDB" id="A0AAE0H6Q0"/>
<comment type="caution">
    <text evidence="4">The sequence shown here is derived from an EMBL/GenBank/DDBJ whole genome shotgun (WGS) entry which is preliminary data.</text>
</comment>
<evidence type="ECO:0000259" key="3">
    <source>
        <dbReference type="Pfam" id="PF24883"/>
    </source>
</evidence>
<feature type="domain" description="Nephrocystin 3-like N-terminal" evidence="3">
    <location>
        <begin position="162"/>
        <end position="313"/>
    </location>
</feature>
<dbReference type="Proteomes" id="UP001278766">
    <property type="component" value="Unassembled WGS sequence"/>
</dbReference>
<reference evidence="4" key="1">
    <citation type="journal article" date="2023" name="Mol. Phylogenet. Evol.">
        <title>Genome-scale phylogeny and comparative genomics of the fungal order Sordariales.</title>
        <authorList>
            <person name="Hensen N."/>
            <person name="Bonometti L."/>
            <person name="Westerberg I."/>
            <person name="Brannstrom I.O."/>
            <person name="Guillou S."/>
            <person name="Cros-Aarteil S."/>
            <person name="Calhoun S."/>
            <person name="Haridas S."/>
            <person name="Kuo A."/>
            <person name="Mondo S."/>
            <person name="Pangilinan J."/>
            <person name="Riley R."/>
            <person name="LaButti K."/>
            <person name="Andreopoulos B."/>
            <person name="Lipzen A."/>
            <person name="Chen C."/>
            <person name="Yan M."/>
            <person name="Daum C."/>
            <person name="Ng V."/>
            <person name="Clum A."/>
            <person name="Steindorff A."/>
            <person name="Ohm R.A."/>
            <person name="Martin F."/>
            <person name="Silar P."/>
            <person name="Natvig D.O."/>
            <person name="Lalanne C."/>
            <person name="Gautier V."/>
            <person name="Ament-Velasquez S.L."/>
            <person name="Kruys A."/>
            <person name="Hutchinson M.I."/>
            <person name="Powell A.J."/>
            <person name="Barry K."/>
            <person name="Miller A.N."/>
            <person name="Grigoriev I.V."/>
            <person name="Debuchy R."/>
            <person name="Gladieux P."/>
            <person name="Hiltunen Thoren M."/>
            <person name="Johannesson H."/>
        </authorList>
    </citation>
    <scope>NUCLEOTIDE SEQUENCE</scope>
    <source>
        <strain evidence="4">CBS 168.71</strain>
    </source>
</reference>
<name>A0AAE0H6Q0_9PEZI</name>
<accession>A0AAE0H6Q0</accession>